<dbReference type="EMBL" id="CP034348">
    <property type="protein sequence ID" value="QGX99608.1"/>
    <property type="molecule type" value="Genomic_DNA"/>
</dbReference>
<organism evidence="5 6">
    <name type="scientific">Roseovarius faecimaris</name>
    <dbReference type="NCBI Taxonomy" id="2494550"/>
    <lineage>
        <taxon>Bacteria</taxon>
        <taxon>Pseudomonadati</taxon>
        <taxon>Pseudomonadota</taxon>
        <taxon>Alphaproteobacteria</taxon>
        <taxon>Rhodobacterales</taxon>
        <taxon>Roseobacteraceae</taxon>
        <taxon>Roseovarius</taxon>
    </lineage>
</organism>
<accession>A0A6I6J4B6</accession>
<dbReference type="CDD" id="cd02440">
    <property type="entry name" value="AdoMet_MTases"/>
    <property type="match status" value="1"/>
</dbReference>
<evidence type="ECO:0000256" key="2">
    <source>
        <dbReference type="ARBA" id="ARBA00022679"/>
    </source>
</evidence>
<evidence type="ECO:0000313" key="6">
    <source>
        <dbReference type="Proteomes" id="UP000428330"/>
    </source>
</evidence>
<dbReference type="InterPro" id="IPR029063">
    <property type="entry name" value="SAM-dependent_MTases_sf"/>
</dbReference>
<feature type="domain" description="Methyltransferase" evidence="4">
    <location>
        <begin position="50"/>
        <end position="146"/>
    </location>
</feature>
<dbReference type="GO" id="GO:0008168">
    <property type="term" value="F:methyltransferase activity"/>
    <property type="evidence" value="ECO:0007669"/>
    <property type="project" value="UniProtKB-KW"/>
</dbReference>
<dbReference type="OrthoDB" id="9777638at2"/>
<gene>
    <name evidence="5" type="ORF">EI983_15575</name>
</gene>
<dbReference type="Proteomes" id="UP000428330">
    <property type="component" value="Chromosome"/>
</dbReference>
<dbReference type="GO" id="GO:0032259">
    <property type="term" value="P:methylation"/>
    <property type="evidence" value="ECO:0007669"/>
    <property type="project" value="UniProtKB-KW"/>
</dbReference>
<dbReference type="KEGG" id="rom:EI983_15575"/>
<evidence type="ECO:0000259" key="4">
    <source>
        <dbReference type="Pfam" id="PF13649"/>
    </source>
</evidence>
<dbReference type="InterPro" id="IPR041698">
    <property type="entry name" value="Methyltransf_25"/>
</dbReference>
<dbReference type="RefSeq" id="WP_157708288.1">
    <property type="nucleotide sequence ID" value="NZ_CP034348.1"/>
</dbReference>
<evidence type="ECO:0000256" key="3">
    <source>
        <dbReference type="ARBA" id="ARBA00022691"/>
    </source>
</evidence>
<proteinExistence type="predicted"/>
<protein>
    <submittedName>
        <fullName evidence="5">Class I SAM-dependent methyltransferase</fullName>
    </submittedName>
</protein>
<keyword evidence="1 5" id="KW-0489">Methyltransferase</keyword>
<dbReference type="Pfam" id="PF13649">
    <property type="entry name" value="Methyltransf_25"/>
    <property type="match status" value="1"/>
</dbReference>
<evidence type="ECO:0000313" key="5">
    <source>
        <dbReference type="EMBL" id="QGX99608.1"/>
    </source>
</evidence>
<name>A0A6I6J4B6_9RHOB</name>
<reference evidence="6" key="1">
    <citation type="submission" date="2018-12" db="EMBL/GenBank/DDBJ databases">
        <title>Complete genome sequence of Roseovarius sp. MME-070.</title>
        <authorList>
            <person name="Nam Y.-D."/>
            <person name="Kang J."/>
            <person name="Chung W.-H."/>
            <person name="Park Y.S."/>
        </authorList>
    </citation>
    <scope>NUCLEOTIDE SEQUENCE [LARGE SCALE GENOMIC DNA]</scope>
    <source>
        <strain evidence="6">MME-070</strain>
    </source>
</reference>
<dbReference type="AlphaFoldDB" id="A0A6I6J4B6"/>
<keyword evidence="2 5" id="KW-0808">Transferase</keyword>
<keyword evidence="6" id="KW-1185">Reference proteome</keyword>
<dbReference type="Gene3D" id="3.40.50.150">
    <property type="entry name" value="Vaccinia Virus protein VP39"/>
    <property type="match status" value="1"/>
</dbReference>
<keyword evidence="3" id="KW-0949">S-adenosyl-L-methionine</keyword>
<dbReference type="PANTHER" id="PTHR43464">
    <property type="entry name" value="METHYLTRANSFERASE"/>
    <property type="match status" value="1"/>
</dbReference>
<sequence>MTETPNSGQAEYWSTSGQSWITHQAAMDQLLSEPLNTLLAHAAPREGERVLDIGCGTGASCLKLSAAVGEGGHVTALDIAGPLLDMARARGEAESRSNITYLLGDAQVHDFAPGAADLVFSRFGVMFFDDPVAAFQNLRAATRPGGRLAMLCWQGAPENPWFMLPMQAAMDRLGRPEPLDPHAPGPMAFKDVDRVTGILRDAGWAEATGTRIEADLLPPQTLPDAADMAATVGPATRLMREKNGTEADLAAIRSAVASALAPYQGDTGLRIPARLIVYSGTNPG</sequence>
<dbReference type="SUPFAM" id="SSF53335">
    <property type="entry name" value="S-adenosyl-L-methionine-dependent methyltransferases"/>
    <property type="match status" value="1"/>
</dbReference>
<dbReference type="PANTHER" id="PTHR43464:SF19">
    <property type="entry name" value="UBIQUINONE BIOSYNTHESIS O-METHYLTRANSFERASE, MITOCHONDRIAL"/>
    <property type="match status" value="1"/>
</dbReference>
<evidence type="ECO:0000256" key="1">
    <source>
        <dbReference type="ARBA" id="ARBA00022603"/>
    </source>
</evidence>